<evidence type="ECO:0000256" key="4">
    <source>
        <dbReference type="ARBA" id="ARBA00022679"/>
    </source>
</evidence>
<evidence type="ECO:0000256" key="6">
    <source>
        <dbReference type="ARBA" id="ARBA00022777"/>
    </source>
</evidence>
<dbReference type="EMBL" id="CP002098">
    <property type="protein sequence ID" value="ADM27049.1"/>
    <property type="molecule type" value="Genomic_DNA"/>
</dbReference>
<dbReference type="HOGENOM" id="CLU_070213_0_0_2"/>
<dbReference type="InterPro" id="IPR036393">
    <property type="entry name" value="AceGlu_kinase-like_sf"/>
</dbReference>
<dbReference type="GO" id="GO:0102043">
    <property type="term" value="F:isopentenyl phosphate kinase activity"/>
    <property type="evidence" value="ECO:0007669"/>
    <property type="project" value="UniProtKB-EC"/>
</dbReference>
<dbReference type="NCBIfam" id="NF040647">
    <property type="entry name" value="IPPK_Arch"/>
    <property type="match status" value="1"/>
</dbReference>
<feature type="domain" description="Aspartate/glutamate/uridylate kinase" evidence="12">
    <location>
        <begin position="6"/>
        <end position="233"/>
    </location>
</feature>
<comment type="similarity">
    <text evidence="1">Belongs to the isopentenyl phosphate kinase family.</text>
</comment>
<feature type="site" description="Transition state stabilizer" evidence="11">
    <location>
        <position position="18"/>
    </location>
</feature>
<evidence type="ECO:0000256" key="9">
    <source>
        <dbReference type="ARBA" id="ARBA00049063"/>
    </source>
</evidence>
<protein>
    <recommendedName>
        <fullName evidence="3">Isopentenyl phosphate kinase</fullName>
        <ecNumber evidence="2">2.7.4.26</ecNumber>
    </recommendedName>
</protein>
<evidence type="ECO:0000256" key="11">
    <source>
        <dbReference type="PIRSR" id="PIRSR016496-2"/>
    </source>
</evidence>
<dbReference type="CDD" id="cd04241">
    <property type="entry name" value="AAK_FomA-like"/>
    <property type="match status" value="1"/>
</dbReference>
<feature type="binding site" evidence="10">
    <location>
        <position position="149"/>
    </location>
    <ligand>
        <name>substrate</name>
    </ligand>
</feature>
<dbReference type="SUPFAM" id="SSF53633">
    <property type="entry name" value="Carbamate kinase-like"/>
    <property type="match status" value="1"/>
</dbReference>
<evidence type="ECO:0000256" key="1">
    <source>
        <dbReference type="ARBA" id="ARBA00010540"/>
    </source>
</evidence>
<name>E0SQ99_IGNAA</name>
<dbReference type="PIRSF" id="PIRSF016496">
    <property type="entry name" value="Kin_FomA"/>
    <property type="match status" value="1"/>
</dbReference>
<reference evidence="13 14" key="1">
    <citation type="journal article" date="2010" name="Stand. Genomic Sci.">
        <title>Complete genome sequence of Ignisphaera aggregans type strain (AQ1.S1).</title>
        <authorList>
            <person name="Goker M."/>
            <person name="Held B."/>
            <person name="Lapidus A."/>
            <person name="Nolan M."/>
            <person name="Spring S."/>
            <person name="Yasawong M."/>
            <person name="Lucas S."/>
            <person name="Glavina Del Rio T."/>
            <person name="Tice H."/>
            <person name="Cheng J.F."/>
            <person name="Goodwin L."/>
            <person name="Tapia R."/>
            <person name="Pitluck S."/>
            <person name="Liolios K."/>
            <person name="Ivanova N."/>
            <person name="Mavromatis K."/>
            <person name="Mikhailova N."/>
            <person name="Pati A."/>
            <person name="Chen A."/>
            <person name="Palaniappan K."/>
            <person name="Brambilla E."/>
            <person name="Land M."/>
            <person name="Hauser L."/>
            <person name="Chang Y.J."/>
            <person name="Jeffries C.D."/>
            <person name="Brettin T."/>
            <person name="Detter J.C."/>
            <person name="Han C."/>
            <person name="Rohde M."/>
            <person name="Sikorski J."/>
            <person name="Woyke T."/>
            <person name="Bristow J."/>
            <person name="Eisen J.A."/>
            <person name="Markowitz V."/>
            <person name="Hugenholtz P."/>
            <person name="Kyrpides N.C."/>
            <person name="Klenk H.P."/>
        </authorList>
    </citation>
    <scope>NUCLEOTIDE SEQUENCE [LARGE SCALE GENOMIC DNA]</scope>
    <source>
        <strain evidence="14">DSM 17230 / JCM 13409 / AQ1.S1</strain>
    </source>
</reference>
<feature type="binding site" evidence="10">
    <location>
        <begin position="9"/>
        <end position="13"/>
    </location>
    <ligand>
        <name>ATP</name>
        <dbReference type="ChEBI" id="CHEBI:30616"/>
    </ligand>
</feature>
<evidence type="ECO:0000256" key="10">
    <source>
        <dbReference type="PIRSR" id="PIRSR016496-1"/>
    </source>
</evidence>
<sequence length="257" mass="28670">MGITINIVKIGGSVITDKSKPFSLRHDVIKNIAREIGLAYNKCKSRIVLIHGGGSFGHYVVDEHGGLDTMESILQTIWYMRELNMIFTDYLHYYNIPGVPMDTHSIAFIDNGKLEINIKPIRKAINNNFIPILYGDIVFTDDIPTILSGDEIAWYLAKELRPSRLLFATSVRGIYDRDPSIEGAKLLNLISLKEIKDIDIGKSHGYDVTGGMKKKLLLGTLYACEGILEVIVFSGLEKGNIFKAICGYSVEGTRIML</sequence>
<feature type="binding site" evidence="10">
    <location>
        <position position="58"/>
    </location>
    <ligand>
        <name>substrate</name>
    </ligand>
</feature>
<keyword evidence="5 10" id="KW-0547">Nucleotide-binding</keyword>
<proteinExistence type="inferred from homology"/>
<dbReference type="Gene3D" id="3.40.1160.10">
    <property type="entry name" value="Acetylglutamate kinase-like"/>
    <property type="match status" value="1"/>
</dbReference>
<dbReference type="GO" id="GO:0016301">
    <property type="term" value="F:kinase activity"/>
    <property type="evidence" value="ECO:0007669"/>
    <property type="project" value="UniProtKB-KW"/>
</dbReference>
<evidence type="ECO:0000256" key="3">
    <source>
        <dbReference type="ARBA" id="ARBA00017267"/>
    </source>
</evidence>
<keyword evidence="6 13" id="KW-0418">Kinase</keyword>
<dbReference type="STRING" id="583356.Igag_0200"/>
<dbReference type="PANTHER" id="PTHR43654">
    <property type="entry name" value="GLUTAMATE 5-KINASE"/>
    <property type="match status" value="1"/>
</dbReference>
<dbReference type="BioCyc" id="IAGG583356:GHAH-210-MONOMER"/>
<evidence type="ECO:0000256" key="7">
    <source>
        <dbReference type="ARBA" id="ARBA00022840"/>
    </source>
</evidence>
<comment type="catalytic activity">
    <reaction evidence="9">
        <text>isopentenyl phosphate + ATP = isopentenyl diphosphate + ADP</text>
        <dbReference type="Rhea" id="RHEA:33963"/>
        <dbReference type="ChEBI" id="CHEBI:30616"/>
        <dbReference type="ChEBI" id="CHEBI:65078"/>
        <dbReference type="ChEBI" id="CHEBI:128769"/>
        <dbReference type="ChEBI" id="CHEBI:456216"/>
        <dbReference type="EC" id="2.7.4.26"/>
    </reaction>
</comment>
<evidence type="ECO:0000256" key="8">
    <source>
        <dbReference type="ARBA" id="ARBA00023229"/>
    </source>
</evidence>
<keyword evidence="14" id="KW-1185">Reference proteome</keyword>
<dbReference type="PANTHER" id="PTHR43654:SF1">
    <property type="entry name" value="ISOPENTENYL PHOSPHATE KINASE"/>
    <property type="match status" value="1"/>
</dbReference>
<feature type="binding site" evidence="10">
    <location>
        <position position="54"/>
    </location>
    <ligand>
        <name>ATP</name>
        <dbReference type="ChEBI" id="CHEBI:30616"/>
    </ligand>
</feature>
<evidence type="ECO:0000256" key="2">
    <source>
        <dbReference type="ARBA" id="ARBA00012908"/>
    </source>
</evidence>
<evidence type="ECO:0000259" key="12">
    <source>
        <dbReference type="Pfam" id="PF00696"/>
    </source>
</evidence>
<evidence type="ECO:0000313" key="13">
    <source>
        <dbReference type="EMBL" id="ADM27049.1"/>
    </source>
</evidence>
<keyword evidence="4" id="KW-0808">Transferase</keyword>
<dbReference type="EC" id="2.7.4.26" evidence="2"/>
<feature type="binding site" evidence="10">
    <location>
        <position position="53"/>
    </location>
    <ligand>
        <name>substrate</name>
    </ligand>
</feature>
<evidence type="ECO:0000256" key="5">
    <source>
        <dbReference type="ARBA" id="ARBA00022741"/>
    </source>
</evidence>
<organism evidence="13 14">
    <name type="scientific">Ignisphaera aggregans (strain DSM 17230 / JCM 13409 / AQ1.S1)</name>
    <dbReference type="NCBI Taxonomy" id="583356"/>
    <lineage>
        <taxon>Archaea</taxon>
        <taxon>Thermoproteota</taxon>
        <taxon>Thermoprotei</taxon>
        <taxon>Desulfurococcales</taxon>
        <taxon>Desulfurococcaceae</taxon>
        <taxon>Ignisphaera</taxon>
    </lineage>
</organism>
<dbReference type="GO" id="GO:0005829">
    <property type="term" value="C:cytosol"/>
    <property type="evidence" value="ECO:0007669"/>
    <property type="project" value="TreeGrafter"/>
</dbReference>
<keyword evidence="7 10" id="KW-0067">ATP-binding</keyword>
<keyword evidence="8" id="KW-0414">Isoprene biosynthesis</keyword>
<dbReference type="Proteomes" id="UP000001304">
    <property type="component" value="Chromosome"/>
</dbReference>
<dbReference type="InterPro" id="IPR024192">
    <property type="entry name" value="Fosfomycin_R_FomA-type"/>
</dbReference>
<evidence type="ECO:0000313" key="14">
    <source>
        <dbReference type="Proteomes" id="UP000001304"/>
    </source>
</evidence>
<feature type="binding site" evidence="10">
    <location>
        <position position="211"/>
    </location>
    <ligand>
        <name>ATP</name>
        <dbReference type="ChEBI" id="CHEBI:30616"/>
    </ligand>
</feature>
<accession>E0SQ99</accession>
<dbReference type="InterPro" id="IPR001048">
    <property type="entry name" value="Asp/Glu/Uridylate_kinase"/>
</dbReference>
<dbReference type="KEGG" id="iag:Igag_0200"/>
<dbReference type="Pfam" id="PF00696">
    <property type="entry name" value="AA_kinase"/>
    <property type="match status" value="1"/>
</dbReference>
<feature type="binding site" evidence="10">
    <location>
        <position position="215"/>
    </location>
    <ligand>
        <name>ATP</name>
        <dbReference type="ChEBI" id="CHEBI:30616"/>
    </ligand>
</feature>
<gene>
    <name evidence="13" type="ordered locus">Igag_0200</name>
</gene>
<dbReference type="GO" id="GO:0016114">
    <property type="term" value="P:terpenoid biosynthetic process"/>
    <property type="evidence" value="ECO:0007669"/>
    <property type="project" value="TreeGrafter"/>
</dbReference>
<dbReference type="AlphaFoldDB" id="E0SQ99"/>
<dbReference type="GO" id="GO:0005524">
    <property type="term" value="F:ATP binding"/>
    <property type="evidence" value="ECO:0007669"/>
    <property type="project" value="UniProtKB-KW"/>
</dbReference>